<dbReference type="PANTHER" id="PTHR33204:SF18">
    <property type="entry name" value="TRANSCRIPTIONAL REGULATORY PROTEIN"/>
    <property type="match status" value="1"/>
</dbReference>
<comment type="caution">
    <text evidence="5">The sequence shown here is derived from an EMBL/GenBank/DDBJ whole genome shotgun (WGS) entry which is preliminary data.</text>
</comment>
<dbReference type="InterPro" id="IPR036390">
    <property type="entry name" value="WH_DNA-bd_sf"/>
</dbReference>
<dbReference type="RefSeq" id="WP_191296615.1">
    <property type="nucleotide sequence ID" value="NZ_BNAR01000002.1"/>
</dbReference>
<dbReference type="InterPro" id="IPR002577">
    <property type="entry name" value="HTH_HxlR"/>
</dbReference>
<keyword evidence="1" id="KW-0805">Transcription regulation</keyword>
<dbReference type="PROSITE" id="PS51118">
    <property type="entry name" value="HTH_HXLR"/>
    <property type="match status" value="1"/>
</dbReference>
<name>A0ABQ3M5R0_9PSEU</name>
<evidence type="ECO:0000313" key="5">
    <source>
        <dbReference type="EMBL" id="GHH32276.1"/>
    </source>
</evidence>
<evidence type="ECO:0000256" key="1">
    <source>
        <dbReference type="ARBA" id="ARBA00023015"/>
    </source>
</evidence>
<accession>A0ABQ3M5R0</accession>
<dbReference type="EMBL" id="BNAR01000002">
    <property type="protein sequence ID" value="GHH32276.1"/>
    <property type="molecule type" value="Genomic_DNA"/>
</dbReference>
<evidence type="ECO:0000256" key="2">
    <source>
        <dbReference type="ARBA" id="ARBA00023125"/>
    </source>
</evidence>
<reference evidence="6" key="1">
    <citation type="journal article" date="2019" name="Int. J. Syst. Evol. Microbiol.">
        <title>The Global Catalogue of Microorganisms (GCM) 10K type strain sequencing project: providing services to taxonomists for standard genome sequencing and annotation.</title>
        <authorList>
            <consortium name="The Broad Institute Genomics Platform"/>
            <consortium name="The Broad Institute Genome Sequencing Center for Infectious Disease"/>
            <person name="Wu L."/>
            <person name="Ma J."/>
        </authorList>
    </citation>
    <scope>NUCLEOTIDE SEQUENCE [LARGE SCALE GENOMIC DNA]</scope>
    <source>
        <strain evidence="6">CGMCC 4.7367</strain>
    </source>
</reference>
<protein>
    <submittedName>
        <fullName evidence="5">HxlR family transcriptional regulator</fullName>
    </submittedName>
</protein>
<evidence type="ECO:0000259" key="4">
    <source>
        <dbReference type="PROSITE" id="PS51118"/>
    </source>
</evidence>
<dbReference type="Gene3D" id="1.10.10.10">
    <property type="entry name" value="Winged helix-like DNA-binding domain superfamily/Winged helix DNA-binding domain"/>
    <property type="match status" value="1"/>
</dbReference>
<organism evidence="5 6">
    <name type="scientific">Lentzea cavernae</name>
    <dbReference type="NCBI Taxonomy" id="2020703"/>
    <lineage>
        <taxon>Bacteria</taxon>
        <taxon>Bacillati</taxon>
        <taxon>Actinomycetota</taxon>
        <taxon>Actinomycetes</taxon>
        <taxon>Pseudonocardiales</taxon>
        <taxon>Pseudonocardiaceae</taxon>
        <taxon>Lentzea</taxon>
    </lineage>
</organism>
<evidence type="ECO:0000256" key="3">
    <source>
        <dbReference type="ARBA" id="ARBA00023163"/>
    </source>
</evidence>
<sequence length="145" mass="16043">MTDSQAGGRDWSASRAIALLDQPWTLPILRQAFQGVKCFDAFREALELIPEVLIEGLDTMVRAGLLSRVDCCREAVKYDLTEAGRELNLLVGALEQWGEAHLPWPYGSKAVRRSRASGDLVHVGYVGEDGREVSLGEMRGRRTGE</sequence>
<dbReference type="Proteomes" id="UP000605568">
    <property type="component" value="Unassembled WGS sequence"/>
</dbReference>
<keyword evidence="3" id="KW-0804">Transcription</keyword>
<keyword evidence="2" id="KW-0238">DNA-binding</keyword>
<dbReference type="InterPro" id="IPR036388">
    <property type="entry name" value="WH-like_DNA-bd_sf"/>
</dbReference>
<keyword evidence="6" id="KW-1185">Reference proteome</keyword>
<proteinExistence type="predicted"/>
<dbReference type="Pfam" id="PF01638">
    <property type="entry name" value="HxlR"/>
    <property type="match status" value="1"/>
</dbReference>
<dbReference type="SUPFAM" id="SSF46785">
    <property type="entry name" value="Winged helix' DNA-binding domain"/>
    <property type="match status" value="1"/>
</dbReference>
<gene>
    <name evidence="5" type="ORF">GCM10017774_12940</name>
</gene>
<evidence type="ECO:0000313" key="6">
    <source>
        <dbReference type="Proteomes" id="UP000605568"/>
    </source>
</evidence>
<dbReference type="PANTHER" id="PTHR33204">
    <property type="entry name" value="TRANSCRIPTIONAL REGULATOR, MARR FAMILY"/>
    <property type="match status" value="1"/>
</dbReference>
<feature type="domain" description="HTH hxlR-type" evidence="4">
    <location>
        <begin position="11"/>
        <end position="106"/>
    </location>
</feature>